<feature type="signal peptide" evidence="2">
    <location>
        <begin position="1"/>
        <end position="31"/>
    </location>
</feature>
<feature type="region of interest" description="Disordered" evidence="1">
    <location>
        <begin position="108"/>
        <end position="138"/>
    </location>
</feature>
<keyword evidence="2" id="KW-0732">Signal</keyword>
<sequence>MTTNVGRLQSRQLLLAVATATLLSIVCNATATPTASKATGHGRTPEMHTGHAHKNMAHVYANHVGHQQQQQQHQQQQQAAQQPYYDIHYERNSSSDSNHNGIAAHTGAETAALDGDRKTQRRSYNGFSVSGGGSGAGGAGAHNVGGSSSYNFGAAKLNGLTNLSGLRHISSGFGGAWSTSGHGGAGATGGATTITIAAKQHIPIYEEQQENDYGAATLGASGAAGHAAQENNQHGGSNGWSSSAGSSSSSSSYNSGRSSGKDALSTALYNLHSAGTHNGFLPSAFAGKYSSSAAGTTAYAGTPTYQQSQQLQQPNDKISDGNFLHRYGHNSGGYDELTTSATYAHEQQQAPMPSAMQYFMPHDSYASMHTGGADAATSSASADADISFGHHHSGGSGSGGDAEVEEDESGGKGSSYDDSTNYLSEQHDDAGSHVINYIPYKVVKKVHVPVREPVQIPISHAIVVPVNKPVPIHIPVTKHVPVPVEKELRVPVERVVPYPVEKPVPVPVEKRVPFKVVKYVPVHVPHPFPVKVPVFKTILHKVKGGMW</sequence>
<organism evidence="3 4">
    <name type="scientific">Bactrocera dorsalis</name>
    <name type="common">Oriental fruit fly</name>
    <name type="synonym">Dacus dorsalis</name>
    <dbReference type="NCBI Taxonomy" id="27457"/>
    <lineage>
        <taxon>Eukaryota</taxon>
        <taxon>Metazoa</taxon>
        <taxon>Ecdysozoa</taxon>
        <taxon>Arthropoda</taxon>
        <taxon>Hexapoda</taxon>
        <taxon>Insecta</taxon>
        <taxon>Pterygota</taxon>
        <taxon>Neoptera</taxon>
        <taxon>Endopterygota</taxon>
        <taxon>Diptera</taxon>
        <taxon>Brachycera</taxon>
        <taxon>Muscomorpha</taxon>
        <taxon>Tephritoidea</taxon>
        <taxon>Tephritidae</taxon>
        <taxon>Bactrocera</taxon>
        <taxon>Bactrocera</taxon>
    </lineage>
</organism>
<reference evidence="4" key="2">
    <citation type="submission" date="2025-08" db="UniProtKB">
        <authorList>
            <consortium name="RefSeq"/>
        </authorList>
    </citation>
    <scope>IDENTIFICATION</scope>
    <source>
        <tissue evidence="4">Adult</tissue>
    </source>
</reference>
<dbReference type="RefSeq" id="XP_011211585.2">
    <property type="nucleotide sequence ID" value="XM_011213283.4"/>
</dbReference>
<protein>
    <submittedName>
        <fullName evidence="4">PE-PGRS family protein PE_PGRS30 isoform X1</fullName>
    </submittedName>
</protein>
<dbReference type="Proteomes" id="UP001652620">
    <property type="component" value="Chromosome 2"/>
</dbReference>
<dbReference type="OrthoDB" id="371494at2759"/>
<evidence type="ECO:0000313" key="4">
    <source>
        <dbReference type="RefSeq" id="XP_011211585.2"/>
    </source>
</evidence>
<feature type="region of interest" description="Disordered" evidence="1">
    <location>
        <begin position="370"/>
        <end position="426"/>
    </location>
</feature>
<dbReference type="GeneID" id="105231814"/>
<accession>A0A6I9W410</accession>
<name>A0A6I9W410_BACDO</name>
<evidence type="ECO:0000256" key="1">
    <source>
        <dbReference type="SAM" id="MobiDB-lite"/>
    </source>
</evidence>
<feature type="compositionally biased region" description="Gly residues" evidence="1">
    <location>
        <begin position="129"/>
        <end position="138"/>
    </location>
</feature>
<evidence type="ECO:0000313" key="3">
    <source>
        <dbReference type="Proteomes" id="UP001652620"/>
    </source>
</evidence>
<feature type="compositionally biased region" description="Low complexity" evidence="1">
    <location>
        <begin position="370"/>
        <end position="385"/>
    </location>
</feature>
<gene>
    <name evidence="4" type="primary">LOC105231814</name>
</gene>
<feature type="compositionally biased region" description="Low complexity" evidence="1">
    <location>
        <begin position="239"/>
        <end position="257"/>
    </location>
</feature>
<feature type="chain" id="PRO_5047512822" evidence="2">
    <location>
        <begin position="32"/>
        <end position="547"/>
    </location>
</feature>
<proteinExistence type="predicted"/>
<keyword evidence="3" id="KW-1185">Reference proteome</keyword>
<reference evidence="3" key="1">
    <citation type="submission" date="2025-05" db="UniProtKB">
        <authorList>
            <consortium name="RefSeq"/>
        </authorList>
    </citation>
    <scope>NUCLEOTIDE SEQUENCE [LARGE SCALE GENOMIC DNA]</scope>
</reference>
<feature type="region of interest" description="Disordered" evidence="1">
    <location>
        <begin position="224"/>
        <end position="257"/>
    </location>
</feature>
<evidence type="ECO:0000256" key="2">
    <source>
        <dbReference type="SAM" id="SignalP"/>
    </source>
</evidence>